<evidence type="ECO:0000313" key="3">
    <source>
        <dbReference type="Proteomes" id="UP000000639"/>
    </source>
</evidence>
<gene>
    <name evidence="2" type="ordered locus">Ping_0803</name>
</gene>
<feature type="signal peptide" evidence="1">
    <location>
        <begin position="1"/>
        <end position="18"/>
    </location>
</feature>
<dbReference type="Proteomes" id="UP000000639">
    <property type="component" value="Chromosome"/>
</dbReference>
<protein>
    <submittedName>
        <fullName evidence="2">Uncharacterized protein</fullName>
    </submittedName>
</protein>
<feature type="chain" id="PRO_5002636982" evidence="1">
    <location>
        <begin position="19"/>
        <end position="129"/>
    </location>
</feature>
<sequence length="129" mass="13640">MNKVIAFFFLLISLNTQAQGNSGFNSEISHFAGGAVSTAAAVVIIDKYFPEQNSAWVGFALSSTVDALLEYRQYQLGDNSASAALLDASSHALGAAVGAYLTGKYIITPTVALDANNNFYTGINIAFDF</sequence>
<dbReference type="EMBL" id="CP000510">
    <property type="protein sequence ID" value="ABM02647.1"/>
    <property type="molecule type" value="Genomic_DNA"/>
</dbReference>
<dbReference type="KEGG" id="pin:Ping_0803"/>
<dbReference type="eggNOG" id="ENOG50339WM">
    <property type="taxonomic scope" value="Bacteria"/>
</dbReference>
<dbReference type="OrthoDB" id="6266725at2"/>
<dbReference type="RefSeq" id="WP_011769210.1">
    <property type="nucleotide sequence ID" value="NC_008709.1"/>
</dbReference>
<accession>A1ST32</accession>
<reference evidence="2" key="1">
    <citation type="submission" date="2007-01" db="EMBL/GenBank/DDBJ databases">
        <title>Complete sequence of Psychromonas ingrahamii 37.</title>
        <authorList>
            <consortium name="US DOE Joint Genome Institute"/>
            <person name="Copeland A."/>
            <person name="Lucas S."/>
            <person name="Lapidus A."/>
            <person name="Barry K."/>
            <person name="Detter J.C."/>
            <person name="Glavina del Rio T."/>
            <person name="Hammon N."/>
            <person name="Israni S."/>
            <person name="Dalin E."/>
            <person name="Tice H."/>
            <person name="Pitluck S."/>
            <person name="Thompson L.S."/>
            <person name="Brettin T."/>
            <person name="Bruce D."/>
            <person name="Han C."/>
            <person name="Tapia R."/>
            <person name="Schmutz J."/>
            <person name="Larimer F."/>
            <person name="Land M."/>
            <person name="Hauser L."/>
            <person name="Kyrpides N."/>
            <person name="Ivanova N."/>
            <person name="Staley J."/>
            <person name="Richardson P."/>
        </authorList>
    </citation>
    <scope>NUCLEOTIDE SEQUENCE [LARGE SCALE GENOMIC DNA]</scope>
    <source>
        <strain evidence="2">37</strain>
    </source>
</reference>
<dbReference type="HOGENOM" id="CLU_151328_0_0_6"/>
<proteinExistence type="predicted"/>
<name>A1ST32_PSYIN</name>
<evidence type="ECO:0000313" key="2">
    <source>
        <dbReference type="EMBL" id="ABM02647.1"/>
    </source>
</evidence>
<evidence type="ECO:0000256" key="1">
    <source>
        <dbReference type="SAM" id="SignalP"/>
    </source>
</evidence>
<keyword evidence="3" id="KW-1185">Reference proteome</keyword>
<organism evidence="2 3">
    <name type="scientific">Psychromonas ingrahamii (strain DSM 17664 / CCUG 51855 / 37)</name>
    <dbReference type="NCBI Taxonomy" id="357804"/>
    <lineage>
        <taxon>Bacteria</taxon>
        <taxon>Pseudomonadati</taxon>
        <taxon>Pseudomonadota</taxon>
        <taxon>Gammaproteobacteria</taxon>
        <taxon>Alteromonadales</taxon>
        <taxon>Psychromonadaceae</taxon>
        <taxon>Psychromonas</taxon>
    </lineage>
</organism>
<keyword evidence="1" id="KW-0732">Signal</keyword>
<dbReference type="AlphaFoldDB" id="A1ST32"/>